<organism evidence="2 3">
    <name type="scientific">Candidatus Falkowbacteria bacterium RIFOXYC2_FULL_48_21</name>
    <dbReference type="NCBI Taxonomy" id="1798005"/>
    <lineage>
        <taxon>Bacteria</taxon>
        <taxon>Candidatus Falkowiibacteriota</taxon>
    </lineage>
</organism>
<sequence>MSSKDFPPSQKSGETTPEVIPTKDQVFAVLKRFLEGRGFSEVRTRTDEKGLYLWDVKIKKEDGEEEYSYMRKGRYPEGEASKTAIHVMFYDADGMPTPGDEVARLVAGEWRFFDVNGKIKK</sequence>
<name>A0A1F5TFW1_9BACT</name>
<reference evidence="2 3" key="1">
    <citation type="journal article" date="2016" name="Nat. Commun.">
        <title>Thousands of microbial genomes shed light on interconnected biogeochemical processes in an aquifer system.</title>
        <authorList>
            <person name="Anantharaman K."/>
            <person name="Brown C.T."/>
            <person name="Hug L.A."/>
            <person name="Sharon I."/>
            <person name="Castelle C.J."/>
            <person name="Probst A.J."/>
            <person name="Thomas B.C."/>
            <person name="Singh A."/>
            <person name="Wilkins M.J."/>
            <person name="Karaoz U."/>
            <person name="Brodie E.L."/>
            <person name="Williams K.H."/>
            <person name="Hubbard S.S."/>
            <person name="Banfield J.F."/>
        </authorList>
    </citation>
    <scope>NUCLEOTIDE SEQUENCE [LARGE SCALE GENOMIC DNA]</scope>
</reference>
<protein>
    <submittedName>
        <fullName evidence="2">Uncharacterized protein</fullName>
    </submittedName>
</protein>
<comment type="caution">
    <text evidence="2">The sequence shown here is derived from an EMBL/GenBank/DDBJ whole genome shotgun (WGS) entry which is preliminary data.</text>
</comment>
<evidence type="ECO:0000313" key="2">
    <source>
        <dbReference type="EMBL" id="OGF37805.1"/>
    </source>
</evidence>
<feature type="compositionally biased region" description="Polar residues" evidence="1">
    <location>
        <begin position="1"/>
        <end position="15"/>
    </location>
</feature>
<dbReference type="Proteomes" id="UP000178656">
    <property type="component" value="Unassembled WGS sequence"/>
</dbReference>
<dbReference type="EMBL" id="MFGM01000014">
    <property type="protein sequence ID" value="OGF37805.1"/>
    <property type="molecule type" value="Genomic_DNA"/>
</dbReference>
<dbReference type="AlphaFoldDB" id="A0A1F5TFW1"/>
<proteinExistence type="predicted"/>
<gene>
    <name evidence="2" type="ORF">A2482_03740</name>
</gene>
<feature type="region of interest" description="Disordered" evidence="1">
    <location>
        <begin position="1"/>
        <end position="20"/>
    </location>
</feature>
<accession>A0A1F5TFW1</accession>
<evidence type="ECO:0000313" key="3">
    <source>
        <dbReference type="Proteomes" id="UP000178656"/>
    </source>
</evidence>
<evidence type="ECO:0000256" key="1">
    <source>
        <dbReference type="SAM" id="MobiDB-lite"/>
    </source>
</evidence>